<dbReference type="EMBL" id="GG663753">
    <property type="protein sequence ID" value="EEH50900.1"/>
    <property type="molecule type" value="Genomic_DNA"/>
</dbReference>
<dbReference type="GeneID" id="9690360"/>
<dbReference type="RefSeq" id="XP_003064920.1">
    <property type="nucleotide sequence ID" value="XM_003064874.1"/>
</dbReference>
<name>C1NAJ4_MICPC</name>
<dbReference type="Proteomes" id="UP000001876">
    <property type="component" value="Unassembled WGS sequence"/>
</dbReference>
<organism evidence="2">
    <name type="scientific">Micromonas pusilla (strain CCMP1545)</name>
    <name type="common">Picoplanktonic green alga</name>
    <dbReference type="NCBI Taxonomy" id="564608"/>
    <lineage>
        <taxon>Eukaryota</taxon>
        <taxon>Viridiplantae</taxon>
        <taxon>Chlorophyta</taxon>
        <taxon>Mamiellophyceae</taxon>
        <taxon>Mamiellales</taxon>
        <taxon>Mamiellaceae</taxon>
        <taxon>Micromonas</taxon>
    </lineage>
</organism>
<accession>C1NAJ4</accession>
<dbReference type="KEGG" id="mpp:MICPUCDRAFT_66097"/>
<sequence>MISEIRTRHEGQLLLLHGTVIRVGIVQSRDANQLNECIECKHRFFVESEAADLLATCPSASVLFQHVNSSISTCNCTTFCRLVLLVQIARLSRAIH</sequence>
<evidence type="ECO:0000313" key="2">
    <source>
        <dbReference type="Proteomes" id="UP000001876"/>
    </source>
</evidence>
<gene>
    <name evidence="1" type="ORF">MICPUCDRAFT_66097</name>
</gene>
<protein>
    <submittedName>
        <fullName evidence="1">Predicted protein</fullName>
    </submittedName>
</protein>
<proteinExistence type="predicted"/>
<evidence type="ECO:0000313" key="1">
    <source>
        <dbReference type="EMBL" id="EEH50900.1"/>
    </source>
</evidence>
<dbReference type="AlphaFoldDB" id="C1NAJ4"/>
<keyword evidence="2" id="KW-1185">Reference proteome</keyword>
<reference evidence="1 2" key="1">
    <citation type="journal article" date="2009" name="Science">
        <title>Green evolution and dynamic adaptations revealed by genomes of the marine picoeukaryotes Micromonas.</title>
        <authorList>
            <person name="Worden A.Z."/>
            <person name="Lee J.H."/>
            <person name="Mock T."/>
            <person name="Rouze P."/>
            <person name="Simmons M.P."/>
            <person name="Aerts A.L."/>
            <person name="Allen A.E."/>
            <person name="Cuvelier M.L."/>
            <person name="Derelle E."/>
            <person name="Everett M.V."/>
            <person name="Foulon E."/>
            <person name="Grimwood J."/>
            <person name="Gundlach H."/>
            <person name="Henrissat B."/>
            <person name="Napoli C."/>
            <person name="McDonald S.M."/>
            <person name="Parker M.S."/>
            <person name="Rombauts S."/>
            <person name="Salamov A."/>
            <person name="Von Dassow P."/>
            <person name="Badger J.H."/>
            <person name="Coutinho P.M."/>
            <person name="Demir E."/>
            <person name="Dubchak I."/>
            <person name="Gentemann C."/>
            <person name="Eikrem W."/>
            <person name="Gready J.E."/>
            <person name="John U."/>
            <person name="Lanier W."/>
            <person name="Lindquist E.A."/>
            <person name="Lucas S."/>
            <person name="Mayer K.F."/>
            <person name="Moreau H."/>
            <person name="Not F."/>
            <person name="Otillar R."/>
            <person name="Panaud O."/>
            <person name="Pangilinan J."/>
            <person name="Paulsen I."/>
            <person name="Piegu B."/>
            <person name="Poliakov A."/>
            <person name="Robbens S."/>
            <person name="Schmutz J."/>
            <person name="Toulza E."/>
            <person name="Wyss T."/>
            <person name="Zelensky A."/>
            <person name="Zhou K."/>
            <person name="Armbrust E.V."/>
            <person name="Bhattacharya D."/>
            <person name="Goodenough U.W."/>
            <person name="Van de Peer Y."/>
            <person name="Grigoriev I.V."/>
        </authorList>
    </citation>
    <scope>NUCLEOTIDE SEQUENCE [LARGE SCALE GENOMIC DNA]</scope>
    <source>
        <strain evidence="1 2">CCMP1545</strain>
    </source>
</reference>